<protein>
    <submittedName>
        <fullName evidence="1">Uncharacterized protein</fullName>
    </submittedName>
</protein>
<organism evidence="1">
    <name type="scientific">viral metagenome</name>
    <dbReference type="NCBI Taxonomy" id="1070528"/>
    <lineage>
        <taxon>unclassified sequences</taxon>
        <taxon>metagenomes</taxon>
        <taxon>organismal metagenomes</taxon>
    </lineage>
</organism>
<gene>
    <name evidence="1" type="ORF">TM448A00373_0035</name>
    <name evidence="2" type="ORF">TM448B00195_0020</name>
</gene>
<evidence type="ECO:0000313" key="1">
    <source>
        <dbReference type="EMBL" id="QJA46328.1"/>
    </source>
</evidence>
<reference evidence="1" key="1">
    <citation type="submission" date="2020-03" db="EMBL/GenBank/DDBJ databases">
        <title>The deep terrestrial virosphere.</title>
        <authorList>
            <person name="Holmfeldt K."/>
            <person name="Nilsson E."/>
            <person name="Simone D."/>
            <person name="Lopez-Fernandez M."/>
            <person name="Wu X."/>
            <person name="de Brujin I."/>
            <person name="Lundin D."/>
            <person name="Andersson A."/>
            <person name="Bertilsson S."/>
            <person name="Dopson M."/>
        </authorList>
    </citation>
    <scope>NUCLEOTIDE SEQUENCE</scope>
    <source>
        <strain evidence="1">TM448A00373</strain>
        <strain evidence="2">TM448B00195</strain>
    </source>
</reference>
<proteinExistence type="predicted"/>
<dbReference type="EMBL" id="MT144007">
    <property type="protein sequence ID" value="QJA46328.1"/>
    <property type="molecule type" value="Genomic_DNA"/>
</dbReference>
<accession>A0A6H1ZFL8</accession>
<name>A0A6H1ZFL8_9ZZZZ</name>
<sequence length="124" mass="14464">MSKKSLKDRIIETIKSKVKGQRRRDIIAKALVFSKENKNSFVIIGDTKKDIISIAYNDKFMTTDIKSPIFRCNTHIIRRFLLKEFEGTEEGQKIVREFMGIFQTLILNFVRIINKKVGDNKPNN</sequence>
<dbReference type="AlphaFoldDB" id="A0A6H1ZFL8"/>
<evidence type="ECO:0000313" key="2">
    <source>
        <dbReference type="EMBL" id="QJH94180.1"/>
    </source>
</evidence>
<dbReference type="EMBL" id="MT144597">
    <property type="protein sequence ID" value="QJH94180.1"/>
    <property type="molecule type" value="Genomic_DNA"/>
</dbReference>